<evidence type="ECO:0000313" key="6">
    <source>
        <dbReference type="Proteomes" id="UP000190064"/>
    </source>
</evidence>
<dbReference type="Proteomes" id="UP000190064">
    <property type="component" value="Unassembled WGS sequence"/>
</dbReference>
<dbReference type="Gene3D" id="1.10.10.370">
    <property type="entry name" value="DsrC-like protein, C-terminal domain"/>
    <property type="match status" value="1"/>
</dbReference>
<reference evidence="5" key="1">
    <citation type="submission" date="2017-02" db="EMBL/GenBank/DDBJ databases">
        <title>Draft Genome Sequence of the Salt Water Bacterium Oceanospirillum linum ATCC 11336.</title>
        <authorList>
            <person name="Trachtenberg A.M."/>
            <person name="Carney J.G."/>
            <person name="Linnane J.D."/>
            <person name="Rheaume B.A."/>
            <person name="Pitts N.L."/>
            <person name="Mykles D.L."/>
            <person name="Maclea K.S."/>
        </authorList>
    </citation>
    <scope>NUCLEOTIDE SEQUENCE [LARGE SCALE GENOMIC DNA]</scope>
    <source>
        <strain evidence="5">ATCC 11336</strain>
    </source>
</reference>
<dbReference type="GO" id="GO:0016740">
    <property type="term" value="F:transferase activity"/>
    <property type="evidence" value="ECO:0007669"/>
    <property type="project" value="UniProtKB-KW"/>
</dbReference>
<accession>A0A1T1HD60</accession>
<sequence>MLMTGNKRIPLDDEGYLEQLSDWQPEVAEQMAEKEGLELTEAHWEVIHLLRRFYQEFELSPAMRPLVKYIGLNLGKEKAKSIYLMQLFGESPAKMASKLAGLPKPTNCL</sequence>
<dbReference type="GO" id="GO:0002143">
    <property type="term" value="P:tRNA wobble position uridine thiolation"/>
    <property type="evidence" value="ECO:0007669"/>
    <property type="project" value="TreeGrafter"/>
</dbReference>
<comment type="similarity">
    <text evidence="3">Belongs to the dsrC/tusE family.</text>
</comment>
<keyword evidence="2" id="KW-0963">Cytoplasm</keyword>
<dbReference type="PIRSF" id="PIRSF006223">
    <property type="entry name" value="DsrC_TusE"/>
    <property type="match status" value="1"/>
</dbReference>
<dbReference type="Pfam" id="PF04358">
    <property type="entry name" value="DsrC"/>
    <property type="match status" value="1"/>
</dbReference>
<dbReference type="InterPro" id="IPR007453">
    <property type="entry name" value="DsrC/TusE"/>
</dbReference>
<dbReference type="InterPro" id="IPR042072">
    <property type="entry name" value="DsrC-like_C"/>
</dbReference>
<keyword evidence="6" id="KW-1185">Reference proteome</keyword>
<dbReference type="AlphaFoldDB" id="A0A1T1HD60"/>
<evidence type="ECO:0000256" key="4">
    <source>
        <dbReference type="PIRSR" id="PIRSR006223-50"/>
    </source>
</evidence>
<dbReference type="EMBL" id="MTSD02000002">
    <property type="protein sequence ID" value="OOV87756.1"/>
    <property type="molecule type" value="Genomic_DNA"/>
</dbReference>
<dbReference type="InterPro" id="IPR043163">
    <property type="entry name" value="DsrC-like_N"/>
</dbReference>
<dbReference type="PANTHER" id="PTHR37010:SF1">
    <property type="entry name" value="SULFURTRANSFERASE TUSE"/>
    <property type="match status" value="1"/>
</dbReference>
<dbReference type="PANTHER" id="PTHR37010">
    <property type="entry name" value="SULFURTRANSFERASE TUSE"/>
    <property type="match status" value="1"/>
</dbReference>
<gene>
    <name evidence="5" type="ORF">BTA35_0207045</name>
</gene>
<comment type="function">
    <text evidence="3">Part of a sulfur-relay system.</text>
</comment>
<feature type="active site" description="Cysteine persulfide intermediate" evidence="4">
    <location>
        <position position="108"/>
    </location>
</feature>
<dbReference type="Gene3D" id="3.30.1420.10">
    <property type="match status" value="1"/>
</dbReference>
<protein>
    <recommendedName>
        <fullName evidence="3">Sulfurtransferase</fullName>
        <ecNumber evidence="3">2.8.1.-</ecNumber>
    </recommendedName>
</protein>
<dbReference type="SUPFAM" id="SSF69721">
    <property type="entry name" value="DsrC, the gamma subunit of dissimilatory sulfite reductase"/>
    <property type="match status" value="1"/>
</dbReference>
<dbReference type="GO" id="GO:0005737">
    <property type="term" value="C:cytoplasm"/>
    <property type="evidence" value="ECO:0007669"/>
    <property type="project" value="UniProtKB-SubCell"/>
</dbReference>
<organism evidence="5 6">
    <name type="scientific">Oceanospirillum linum</name>
    <dbReference type="NCBI Taxonomy" id="966"/>
    <lineage>
        <taxon>Bacteria</taxon>
        <taxon>Pseudomonadati</taxon>
        <taxon>Pseudomonadota</taxon>
        <taxon>Gammaproteobacteria</taxon>
        <taxon>Oceanospirillales</taxon>
        <taxon>Oceanospirillaceae</taxon>
        <taxon>Oceanospirillum</taxon>
    </lineage>
</organism>
<comment type="subcellular location">
    <subcellularLocation>
        <location evidence="1">Cytoplasm</location>
    </subcellularLocation>
</comment>
<dbReference type="STRING" id="966.BTA35_0207045"/>
<comment type="caution">
    <text evidence="5">The sequence shown here is derived from an EMBL/GenBank/DDBJ whole genome shotgun (WGS) entry which is preliminary data.</text>
</comment>
<dbReference type="NCBIfam" id="TIGR03342">
    <property type="entry name" value="dsrC_tusE_dsvC"/>
    <property type="match status" value="1"/>
</dbReference>
<evidence type="ECO:0000256" key="2">
    <source>
        <dbReference type="ARBA" id="ARBA00022490"/>
    </source>
</evidence>
<proteinExistence type="inferred from homology"/>
<evidence type="ECO:0000256" key="3">
    <source>
        <dbReference type="PIRNR" id="PIRNR006223"/>
    </source>
</evidence>
<dbReference type="EC" id="2.8.1.-" evidence="3"/>
<evidence type="ECO:0000313" key="5">
    <source>
        <dbReference type="EMBL" id="OOV87756.1"/>
    </source>
</evidence>
<dbReference type="GO" id="GO:0097163">
    <property type="term" value="F:sulfur carrier activity"/>
    <property type="evidence" value="ECO:0007669"/>
    <property type="project" value="TreeGrafter"/>
</dbReference>
<evidence type="ECO:0000256" key="1">
    <source>
        <dbReference type="ARBA" id="ARBA00004496"/>
    </source>
</evidence>
<keyword evidence="3" id="KW-0808">Transferase</keyword>
<dbReference type="InterPro" id="IPR025526">
    <property type="entry name" value="DsrC-like_dom_sf"/>
</dbReference>
<name>A0A1T1HD60_OCELI</name>